<organism evidence="7 8">
    <name type="scientific">Obba rivulosa</name>
    <dbReference type="NCBI Taxonomy" id="1052685"/>
    <lineage>
        <taxon>Eukaryota</taxon>
        <taxon>Fungi</taxon>
        <taxon>Dikarya</taxon>
        <taxon>Basidiomycota</taxon>
        <taxon>Agaricomycotina</taxon>
        <taxon>Agaricomycetes</taxon>
        <taxon>Polyporales</taxon>
        <taxon>Gelatoporiaceae</taxon>
        <taxon>Obba</taxon>
    </lineage>
</organism>
<dbReference type="GO" id="GO:0016491">
    <property type="term" value="F:oxidoreductase activity"/>
    <property type="evidence" value="ECO:0007669"/>
    <property type="project" value="UniProtKB-KW"/>
</dbReference>
<feature type="site" description="Lowers pKa of active site Tyr" evidence="5">
    <location>
        <position position="76"/>
    </location>
</feature>
<evidence type="ECO:0000313" key="8">
    <source>
        <dbReference type="Proteomes" id="UP000250043"/>
    </source>
</evidence>
<dbReference type="SUPFAM" id="SSF51430">
    <property type="entry name" value="NAD(P)-linked oxidoreductase"/>
    <property type="match status" value="1"/>
</dbReference>
<dbReference type="PRINTS" id="PR00069">
    <property type="entry name" value="ALDKETRDTASE"/>
</dbReference>
<feature type="binding site" evidence="4">
    <location>
        <position position="109"/>
    </location>
    <ligand>
        <name>substrate</name>
    </ligand>
</feature>
<dbReference type="PANTHER" id="PTHR43827">
    <property type="entry name" value="2,5-DIKETO-D-GLUCONIC ACID REDUCTASE"/>
    <property type="match status" value="1"/>
</dbReference>
<accession>A0A8E2DTA4</accession>
<sequence>MTLSITSSVRLLSGHDMPFLGLGVFENDECRPACLAALRHGYRHIDSARYYQNETEVGKAVRESGIPRTEVFVTSKIYHPEHGYGSTLKVVDSSLERFGFEYLDLYLIHSALSGKQKRLETWKALVDAKNAGKLRSIGVSNYNVKHLEEIREAGLEVPAVNQIELHPFCQQGPIVDYCKKNGIAVQAYCPLIRGQFDNLILQEVAKKYKKDVAQILVRWSLQHGFGPLPKSSNADRVVSNADVYNFEIGAEDMAKIDALDQGAAGSVSWNPVEVD</sequence>
<evidence type="ECO:0000256" key="2">
    <source>
        <dbReference type="ARBA" id="ARBA00023002"/>
    </source>
</evidence>
<dbReference type="InterPro" id="IPR036812">
    <property type="entry name" value="NAD(P)_OxRdtase_dom_sf"/>
</dbReference>
<dbReference type="PIRSF" id="PIRSF000097">
    <property type="entry name" value="AKR"/>
    <property type="match status" value="1"/>
</dbReference>
<proteinExistence type="inferred from homology"/>
<feature type="domain" description="NADP-dependent oxidoreductase" evidence="6">
    <location>
        <begin position="26"/>
        <end position="260"/>
    </location>
</feature>
<name>A0A8E2DTA4_9APHY</name>
<reference evidence="7 8" key="1">
    <citation type="submission" date="2016-07" db="EMBL/GenBank/DDBJ databases">
        <title>Draft genome of the white-rot fungus Obba rivulosa 3A-2.</title>
        <authorList>
            <consortium name="DOE Joint Genome Institute"/>
            <person name="Miettinen O."/>
            <person name="Riley R."/>
            <person name="Acob R."/>
            <person name="Barry K."/>
            <person name="Cullen D."/>
            <person name="De Vries R."/>
            <person name="Hainaut M."/>
            <person name="Hatakka A."/>
            <person name="Henrissat B."/>
            <person name="Hilden K."/>
            <person name="Kuo R."/>
            <person name="Labutti K."/>
            <person name="Lipzen A."/>
            <person name="Makela M.R."/>
            <person name="Sandor L."/>
            <person name="Spatafora J.W."/>
            <person name="Grigoriev I.V."/>
            <person name="Hibbett D.S."/>
        </authorList>
    </citation>
    <scope>NUCLEOTIDE SEQUENCE [LARGE SCALE GENOMIC DNA]</scope>
    <source>
        <strain evidence="7 8">3A-2</strain>
    </source>
</reference>
<dbReference type="AlphaFoldDB" id="A0A8E2DTA4"/>
<comment type="similarity">
    <text evidence="1">Belongs to the aldo/keto reductase family.</text>
</comment>
<dbReference type="PROSITE" id="PS00798">
    <property type="entry name" value="ALDOKETO_REDUCTASE_1"/>
    <property type="match status" value="1"/>
</dbReference>
<keyword evidence="8" id="KW-1185">Reference proteome</keyword>
<dbReference type="InterPro" id="IPR020471">
    <property type="entry name" value="AKR"/>
</dbReference>
<evidence type="ECO:0000256" key="3">
    <source>
        <dbReference type="PIRSR" id="PIRSR000097-1"/>
    </source>
</evidence>
<dbReference type="FunFam" id="3.20.20.100:FF:000015">
    <property type="entry name" value="Oxidoreductase, aldo/keto reductase family"/>
    <property type="match status" value="1"/>
</dbReference>
<evidence type="ECO:0000256" key="1">
    <source>
        <dbReference type="ARBA" id="ARBA00007905"/>
    </source>
</evidence>
<dbReference type="Proteomes" id="UP000250043">
    <property type="component" value="Unassembled WGS sequence"/>
</dbReference>
<gene>
    <name evidence="7" type="ORF">OBBRIDRAFT_822908</name>
</gene>
<dbReference type="EMBL" id="KV722336">
    <property type="protein sequence ID" value="OCH95439.1"/>
    <property type="molecule type" value="Genomic_DNA"/>
</dbReference>
<dbReference type="Gene3D" id="3.20.20.100">
    <property type="entry name" value="NADP-dependent oxidoreductase domain"/>
    <property type="match status" value="1"/>
</dbReference>
<dbReference type="CDD" id="cd19071">
    <property type="entry name" value="AKR_AKR1-5-like"/>
    <property type="match status" value="1"/>
</dbReference>
<evidence type="ECO:0000313" key="7">
    <source>
        <dbReference type="EMBL" id="OCH95439.1"/>
    </source>
</evidence>
<dbReference type="InterPro" id="IPR023210">
    <property type="entry name" value="NADP_OxRdtase_dom"/>
</dbReference>
<dbReference type="Pfam" id="PF00248">
    <property type="entry name" value="Aldo_ket_red"/>
    <property type="match status" value="1"/>
</dbReference>
<evidence type="ECO:0000256" key="5">
    <source>
        <dbReference type="PIRSR" id="PIRSR000097-3"/>
    </source>
</evidence>
<keyword evidence="2" id="KW-0560">Oxidoreductase</keyword>
<evidence type="ECO:0000259" key="6">
    <source>
        <dbReference type="Pfam" id="PF00248"/>
    </source>
</evidence>
<feature type="active site" description="Proton donor" evidence="3">
    <location>
        <position position="51"/>
    </location>
</feature>
<dbReference type="OrthoDB" id="416253at2759"/>
<dbReference type="PANTHER" id="PTHR43827:SF13">
    <property type="entry name" value="ALDO_KETO REDUCTASE FAMILY PROTEIN"/>
    <property type="match status" value="1"/>
</dbReference>
<protein>
    <submittedName>
        <fullName evidence="7">Aldo/keto reductase</fullName>
    </submittedName>
</protein>
<evidence type="ECO:0000256" key="4">
    <source>
        <dbReference type="PIRSR" id="PIRSR000097-2"/>
    </source>
</evidence>
<dbReference type="InterPro" id="IPR018170">
    <property type="entry name" value="Aldo/ket_reductase_CS"/>
</dbReference>